<dbReference type="SUPFAM" id="SSF55486">
    <property type="entry name" value="Metalloproteases ('zincins'), catalytic domain"/>
    <property type="match status" value="1"/>
</dbReference>
<dbReference type="KEGG" id="nve:5513559"/>
<dbReference type="PANTHER" id="PTHR11733:SF240">
    <property type="entry name" value="GH14155P-RELATED"/>
    <property type="match status" value="1"/>
</dbReference>
<feature type="domain" description="Peptidase M13 N-terminal" evidence="8">
    <location>
        <begin position="24"/>
        <end position="409"/>
    </location>
</feature>
<keyword evidence="4" id="KW-0378">Hydrolase</keyword>
<keyword evidence="3" id="KW-0479">Metal-binding</keyword>
<dbReference type="AlphaFoldDB" id="A7S3J6"/>
<evidence type="ECO:0000256" key="1">
    <source>
        <dbReference type="ARBA" id="ARBA00001947"/>
    </source>
</evidence>
<evidence type="ECO:0000256" key="3">
    <source>
        <dbReference type="ARBA" id="ARBA00022723"/>
    </source>
</evidence>
<reference evidence="9 10" key="1">
    <citation type="journal article" date="2007" name="Science">
        <title>Sea anemone genome reveals ancestral eumetazoan gene repertoire and genomic organization.</title>
        <authorList>
            <person name="Putnam N.H."/>
            <person name="Srivastava M."/>
            <person name="Hellsten U."/>
            <person name="Dirks B."/>
            <person name="Chapman J."/>
            <person name="Salamov A."/>
            <person name="Terry A."/>
            <person name="Shapiro H."/>
            <person name="Lindquist E."/>
            <person name="Kapitonov V.V."/>
            <person name="Jurka J."/>
            <person name="Genikhovich G."/>
            <person name="Grigoriev I.V."/>
            <person name="Lucas S.M."/>
            <person name="Steele R.E."/>
            <person name="Finnerty J.R."/>
            <person name="Technau U."/>
            <person name="Martindale M.Q."/>
            <person name="Rokhsar D.S."/>
        </authorList>
    </citation>
    <scope>NUCLEOTIDE SEQUENCE [LARGE SCALE GENOMIC DNA]</scope>
    <source>
        <strain evidence="10">CH2 X CH6</strain>
    </source>
</reference>
<dbReference type="CDD" id="cd08662">
    <property type="entry name" value="M13"/>
    <property type="match status" value="1"/>
</dbReference>
<dbReference type="InterPro" id="IPR042089">
    <property type="entry name" value="Peptidase_M13_dom_2"/>
</dbReference>
<comment type="cofactor">
    <cofactor evidence="1">
        <name>Zn(2+)</name>
        <dbReference type="ChEBI" id="CHEBI:29105"/>
    </cofactor>
</comment>
<dbReference type="PRINTS" id="PR00786">
    <property type="entry name" value="NEPRILYSIN"/>
</dbReference>
<dbReference type="Pfam" id="PF01431">
    <property type="entry name" value="Peptidase_M13"/>
    <property type="match status" value="1"/>
</dbReference>
<dbReference type="Proteomes" id="UP000001593">
    <property type="component" value="Unassembled WGS sequence"/>
</dbReference>
<dbReference type="InterPro" id="IPR000718">
    <property type="entry name" value="Peptidase_M13"/>
</dbReference>
<dbReference type="Gene3D" id="3.40.390.10">
    <property type="entry name" value="Collagenase (Catalytic Domain)"/>
    <property type="match status" value="1"/>
</dbReference>
<dbReference type="HOGENOM" id="CLU_006187_8_0_1"/>
<dbReference type="PANTHER" id="PTHR11733">
    <property type="entry name" value="ZINC METALLOPROTEASE FAMILY M13 NEPRILYSIN-RELATED"/>
    <property type="match status" value="1"/>
</dbReference>
<dbReference type="InterPro" id="IPR008753">
    <property type="entry name" value="Peptidase_M13_N"/>
</dbReference>
<dbReference type="Gene3D" id="1.10.1380.10">
    <property type="entry name" value="Neutral endopeptidase , domain2"/>
    <property type="match status" value="1"/>
</dbReference>
<dbReference type="InterPro" id="IPR024079">
    <property type="entry name" value="MetalloPept_cat_dom_sf"/>
</dbReference>
<accession>A7S3J6</accession>
<dbReference type="OrthoDB" id="6475849at2759"/>
<sequence length="690" mass="78775">VCHTKDCYSVARHINDSIDFSVSPCTDFYQFVCGGWMQKNPIPRSSSTYSTFTKLNTKVEKSLRGILEEGISAIPGASKKLMRMPSDVYESCMDLGTIDKLGDQPIRDMIKEIGSWSLEKGWVEKDWDLSETLLYIHKKYTSAGGPLFSVHVSDDPIKNTRHIIEIDQAGPSLSREVYTDSPKIIKAYKKYIIDVGTLLRGKEAMEKYAQEIIDLETKLANISVPDADKTETWFNRMTIKDLMKEAPGYDWLDHLNKMFAPEKIKDSEQIIVPALPYLKKMIKLIENTPKRVLSNYVVWNVIQDEVSFLSKPYRDVRLRYRERVLGSKGHKKRWKTCVMYTNELVGDVLGAAYIQHHFDQHSKNIARDMIKEVRQAFKDNVNSIPWMDKTTKIAVSEKADSMKDEVGYPAYLKGGKKFIKRFKKYKGVTMKNNALFANRIAILKMAHKRMLKKLRKPVDKEEWPMDPQTINAMYSFNENEMIIPAAILQPPFFYPKGSPSSLSFGAIGSILGHEMTHGFDNTGRKFNKNGELTTSNWWSDGSLKGFDEKAKCIENQYSQYKVDGKYPLNGKLTLGENIADNGGFKSSYRAYHNWLKKKGDETWSLPGLNLTSEQLFYVGFGQAYCSNSRSTEQYLATLSDRHSEEKFRVIGTLSNSYEFSKAFGCRPEAPMNPVTKCSVWSNDGLLDLGH</sequence>
<gene>
    <name evidence="9" type="ORF">NEMVEDRAFT_v1g102981</name>
</gene>
<keyword evidence="5" id="KW-0862">Zinc</keyword>
<organism evidence="9 10">
    <name type="scientific">Nematostella vectensis</name>
    <name type="common">Starlet sea anemone</name>
    <dbReference type="NCBI Taxonomy" id="45351"/>
    <lineage>
        <taxon>Eukaryota</taxon>
        <taxon>Metazoa</taxon>
        <taxon>Cnidaria</taxon>
        <taxon>Anthozoa</taxon>
        <taxon>Hexacorallia</taxon>
        <taxon>Actiniaria</taxon>
        <taxon>Edwardsiidae</taxon>
        <taxon>Nematostella</taxon>
    </lineage>
</organism>
<evidence type="ECO:0000259" key="7">
    <source>
        <dbReference type="Pfam" id="PF01431"/>
    </source>
</evidence>
<evidence type="ECO:0008006" key="11">
    <source>
        <dbReference type="Google" id="ProtNLM"/>
    </source>
</evidence>
<evidence type="ECO:0000259" key="8">
    <source>
        <dbReference type="Pfam" id="PF05649"/>
    </source>
</evidence>
<keyword evidence="2" id="KW-0645">Protease</keyword>
<evidence type="ECO:0000256" key="5">
    <source>
        <dbReference type="ARBA" id="ARBA00022833"/>
    </source>
</evidence>
<dbReference type="GO" id="GO:0004222">
    <property type="term" value="F:metalloendopeptidase activity"/>
    <property type="evidence" value="ECO:0000318"/>
    <property type="project" value="GO_Central"/>
</dbReference>
<evidence type="ECO:0000256" key="6">
    <source>
        <dbReference type="ARBA" id="ARBA00023049"/>
    </source>
</evidence>
<dbReference type="InterPro" id="IPR018497">
    <property type="entry name" value="Peptidase_M13_C"/>
</dbReference>
<dbReference type="InParanoid" id="A7S3J6"/>
<evidence type="ECO:0000313" key="9">
    <source>
        <dbReference type="EMBL" id="EDO41736.1"/>
    </source>
</evidence>
<feature type="domain" description="Peptidase M13 C-terminal" evidence="7">
    <location>
        <begin position="471"/>
        <end position="679"/>
    </location>
</feature>
<proteinExistence type="predicted"/>
<evidence type="ECO:0000256" key="2">
    <source>
        <dbReference type="ARBA" id="ARBA00022670"/>
    </source>
</evidence>
<dbReference type="GO" id="GO:0046872">
    <property type="term" value="F:metal ion binding"/>
    <property type="evidence" value="ECO:0007669"/>
    <property type="project" value="UniProtKB-KW"/>
</dbReference>
<dbReference type="eggNOG" id="KOG3624">
    <property type="taxonomic scope" value="Eukaryota"/>
</dbReference>
<dbReference type="GO" id="GO:0016485">
    <property type="term" value="P:protein processing"/>
    <property type="evidence" value="ECO:0000318"/>
    <property type="project" value="GO_Central"/>
</dbReference>
<dbReference type="OMA" id="KEEWPMD"/>
<protein>
    <recommendedName>
        <fullName evidence="11">Endothelin-converting enzyme 1</fullName>
    </recommendedName>
</protein>
<dbReference type="GO" id="GO:0005886">
    <property type="term" value="C:plasma membrane"/>
    <property type="evidence" value="ECO:0000318"/>
    <property type="project" value="GO_Central"/>
</dbReference>
<evidence type="ECO:0000256" key="4">
    <source>
        <dbReference type="ARBA" id="ARBA00022801"/>
    </source>
</evidence>
<evidence type="ECO:0000313" key="10">
    <source>
        <dbReference type="Proteomes" id="UP000001593"/>
    </source>
</evidence>
<name>A7S3J6_NEMVE</name>
<keyword evidence="6" id="KW-0482">Metalloprotease</keyword>
<dbReference type="Pfam" id="PF05649">
    <property type="entry name" value="Peptidase_M13_N"/>
    <property type="match status" value="1"/>
</dbReference>
<keyword evidence="10" id="KW-1185">Reference proteome</keyword>
<dbReference type="PhylomeDB" id="A7S3J6"/>
<dbReference type="EMBL" id="DS469573">
    <property type="protein sequence ID" value="EDO41736.1"/>
    <property type="molecule type" value="Genomic_DNA"/>
</dbReference>
<feature type="non-terminal residue" evidence="9">
    <location>
        <position position="1"/>
    </location>
</feature>
<dbReference type="PROSITE" id="PS51885">
    <property type="entry name" value="NEPRILYSIN"/>
    <property type="match status" value="1"/>
</dbReference>